<sequence length="236" mass="26655">MPTAALQRQSFSQRRTLGVENPTGIQILQWISHIAGYRIFKMPPSKQKVQGHQTFSSGKQLVRLSLRNWNDIHTAAQFSNSLALFLPLHESVPMLEQQMGHLMDAVVPLDTHIPAVGQKAVFFRHESTKLVLAFEATKPKEMIMNAWSHGKDKKWNSLPYARYLDGRQVHSFYLDMWLGMRRATLKALTDNVLEIERLDKVPSSFIVSGHSMGGGISTQVPRSFSTSLHADLHANL</sequence>
<dbReference type="EMBL" id="JASBWV010000042">
    <property type="protein sequence ID" value="KAJ9115728.1"/>
    <property type="molecule type" value="Genomic_DNA"/>
</dbReference>
<keyword evidence="2" id="KW-1185">Reference proteome</keyword>
<reference evidence="1" key="1">
    <citation type="submission" date="2023-04" db="EMBL/GenBank/DDBJ databases">
        <title>Draft Genome sequencing of Naganishia species isolated from polar environments using Oxford Nanopore Technology.</title>
        <authorList>
            <person name="Leo P."/>
            <person name="Venkateswaran K."/>
        </authorList>
    </citation>
    <scope>NUCLEOTIDE SEQUENCE</scope>
    <source>
        <strain evidence="1">DBVPG 5303</strain>
    </source>
</reference>
<protein>
    <submittedName>
        <fullName evidence="1">Uncharacterized protein</fullName>
    </submittedName>
</protein>
<proteinExistence type="predicted"/>
<gene>
    <name evidence="1" type="ORF">QFC24_006911</name>
</gene>
<accession>A0ACC2WW90</accession>
<organism evidence="1 2">
    <name type="scientific">Naganishia onofrii</name>
    <dbReference type="NCBI Taxonomy" id="1851511"/>
    <lineage>
        <taxon>Eukaryota</taxon>
        <taxon>Fungi</taxon>
        <taxon>Dikarya</taxon>
        <taxon>Basidiomycota</taxon>
        <taxon>Agaricomycotina</taxon>
        <taxon>Tremellomycetes</taxon>
        <taxon>Filobasidiales</taxon>
        <taxon>Filobasidiaceae</taxon>
        <taxon>Naganishia</taxon>
    </lineage>
</organism>
<dbReference type="Proteomes" id="UP001234202">
    <property type="component" value="Unassembled WGS sequence"/>
</dbReference>
<name>A0ACC2WW90_9TREE</name>
<evidence type="ECO:0000313" key="1">
    <source>
        <dbReference type="EMBL" id="KAJ9115728.1"/>
    </source>
</evidence>
<comment type="caution">
    <text evidence="1">The sequence shown here is derived from an EMBL/GenBank/DDBJ whole genome shotgun (WGS) entry which is preliminary data.</text>
</comment>
<evidence type="ECO:0000313" key="2">
    <source>
        <dbReference type="Proteomes" id="UP001234202"/>
    </source>
</evidence>